<evidence type="ECO:0000256" key="5">
    <source>
        <dbReference type="RuleBase" id="RU362125"/>
    </source>
</evidence>
<dbReference type="InterPro" id="IPR006089">
    <property type="entry name" value="Acyl-CoA_DH_CS"/>
</dbReference>
<dbReference type="InterPro" id="IPR036250">
    <property type="entry name" value="AcylCo_DH-like_C"/>
</dbReference>
<dbReference type="InterPro" id="IPR041504">
    <property type="entry name" value="AidB_N"/>
</dbReference>
<dbReference type="Gene3D" id="6.10.250.600">
    <property type="match status" value="1"/>
</dbReference>
<evidence type="ECO:0000313" key="10">
    <source>
        <dbReference type="Proteomes" id="UP000831880"/>
    </source>
</evidence>
<dbReference type="PANTHER" id="PTHR42707">
    <property type="entry name" value="ACYL-COA DEHYDROGENASE"/>
    <property type="match status" value="1"/>
</dbReference>
<sequence length="599" mass="67535">MSLKTLTSNSTESHIGAMPDTKGLDFYKEDPNLSFLLKHYLSSEEYDMSLPHLKKLGEVAGTRLDELSRTADKKTPELINYNEKGDRVDEVDYHPSYKEMMKIGYGDFGLVAMSHKPVLGFSTKIPHVLKYGFWYLFVQSEFGLACPMSMTDSAARVIRNFGSQELKERYLPRMTSTDLDELWTGAQFMTEKQGGSDVGANTVSAKKVDDHWEIWGDKWFCSNVSADLALVLARPEEAPSGTKGLGMFLVPRKLEDGSLNNYKVNRLKDKFGTRDMASGEVTFEGAVAYVVGDVTKGFKQMMSMVNSSRLSNAVRSSAMMRRSFLEALVSSRGREAFGSSLAEKPLMKETLFELQLDSEVAASTVFYTASVYDKSDQGSEVDKKLLRILTPLLKGYICKRARYSTAEAMEARGGNGYIEDWVDAKLVRDAHVGSIWEGTTNIIALDIIRALAKDSAGEVFFNNIYYRIEMISNPLAQKVSEILKAITKKVEEQSEKIIEIYGPERELPAKQLMNRMYHVLAASLLLNESEIQITEEENYRKLYMTLQYIHRYLTSNGLDELVYTDSSLLESFEDIVNFGKVSAERVENLLNNFRQAVNL</sequence>
<keyword evidence="4 5" id="KW-0274">FAD</keyword>
<dbReference type="Pfam" id="PF02770">
    <property type="entry name" value="Acyl-CoA_dh_M"/>
    <property type="match status" value="1"/>
</dbReference>
<evidence type="ECO:0000313" key="9">
    <source>
        <dbReference type="EMBL" id="UOQ95129.1"/>
    </source>
</evidence>
<gene>
    <name evidence="9" type="ORF">MUO14_09480</name>
</gene>
<dbReference type="InterPro" id="IPR052904">
    <property type="entry name" value="Acyl-CoA_dehydrogenase-like"/>
</dbReference>
<dbReference type="Gene3D" id="1.20.140.10">
    <property type="entry name" value="Butyryl-CoA Dehydrogenase, subunit A, domain 3"/>
    <property type="match status" value="1"/>
</dbReference>
<feature type="domain" description="Adaptive response protein AidB N-terminal" evidence="8">
    <location>
        <begin position="19"/>
        <end position="180"/>
    </location>
</feature>
<evidence type="ECO:0000259" key="7">
    <source>
        <dbReference type="Pfam" id="PF02770"/>
    </source>
</evidence>
<evidence type="ECO:0000256" key="1">
    <source>
        <dbReference type="ARBA" id="ARBA00001974"/>
    </source>
</evidence>
<dbReference type="Gene3D" id="2.40.110.20">
    <property type="match status" value="1"/>
</dbReference>
<organism evidence="9 10">
    <name type="scientific">Halobacillus shinanisalinarum</name>
    <dbReference type="NCBI Taxonomy" id="2932258"/>
    <lineage>
        <taxon>Bacteria</taxon>
        <taxon>Bacillati</taxon>
        <taxon>Bacillota</taxon>
        <taxon>Bacilli</taxon>
        <taxon>Bacillales</taxon>
        <taxon>Bacillaceae</taxon>
        <taxon>Halobacillus</taxon>
    </lineage>
</organism>
<evidence type="ECO:0000256" key="4">
    <source>
        <dbReference type="ARBA" id="ARBA00022827"/>
    </source>
</evidence>
<dbReference type="PANTHER" id="PTHR42707:SF2">
    <property type="entry name" value="ACD11 DEHYDROGENASE"/>
    <property type="match status" value="1"/>
</dbReference>
<dbReference type="PROSITE" id="PS00073">
    <property type="entry name" value="ACYL_COA_DH_2"/>
    <property type="match status" value="1"/>
</dbReference>
<keyword evidence="10" id="KW-1185">Reference proteome</keyword>
<dbReference type="InterPro" id="IPR006091">
    <property type="entry name" value="Acyl-CoA_Oxase/DH_mid-dom"/>
</dbReference>
<reference evidence="9 10" key="1">
    <citation type="submission" date="2022-04" db="EMBL/GenBank/DDBJ databases">
        <title>Halobacillus sp. isolated from saltern.</title>
        <authorList>
            <person name="Won M."/>
            <person name="Lee C.-M."/>
            <person name="Woen H.-Y."/>
            <person name="Kwon S.-W."/>
        </authorList>
    </citation>
    <scope>NUCLEOTIDE SEQUENCE [LARGE SCALE GENOMIC DNA]</scope>
    <source>
        <strain evidence="9 10">SSTM10-2</strain>
    </source>
</reference>
<keyword evidence="3 5" id="KW-0285">Flavoprotein</keyword>
<evidence type="ECO:0000259" key="6">
    <source>
        <dbReference type="Pfam" id="PF00441"/>
    </source>
</evidence>
<evidence type="ECO:0000259" key="8">
    <source>
        <dbReference type="Pfam" id="PF18158"/>
    </source>
</evidence>
<proteinExistence type="inferred from homology"/>
<dbReference type="EMBL" id="CP095074">
    <property type="protein sequence ID" value="UOQ95129.1"/>
    <property type="molecule type" value="Genomic_DNA"/>
</dbReference>
<evidence type="ECO:0000256" key="3">
    <source>
        <dbReference type="ARBA" id="ARBA00022630"/>
    </source>
</evidence>
<dbReference type="Proteomes" id="UP000831880">
    <property type="component" value="Chromosome"/>
</dbReference>
<dbReference type="SUPFAM" id="SSF47203">
    <property type="entry name" value="Acyl-CoA dehydrogenase C-terminal domain-like"/>
    <property type="match status" value="1"/>
</dbReference>
<dbReference type="RefSeq" id="WP_244754982.1">
    <property type="nucleotide sequence ID" value="NZ_CP095074.1"/>
</dbReference>
<dbReference type="SUPFAM" id="SSF56645">
    <property type="entry name" value="Acyl-CoA dehydrogenase NM domain-like"/>
    <property type="match status" value="1"/>
</dbReference>
<accession>A0ABY4H4T3</accession>
<dbReference type="Pfam" id="PF18158">
    <property type="entry name" value="AidB_N"/>
    <property type="match status" value="1"/>
</dbReference>
<protein>
    <submittedName>
        <fullName evidence="9">Acyl-CoA dehydrogenase family protein</fullName>
    </submittedName>
</protein>
<dbReference type="InterPro" id="IPR009100">
    <property type="entry name" value="AcylCoA_DH/oxidase_NM_dom_sf"/>
</dbReference>
<name>A0ABY4H4T3_9BACI</name>
<dbReference type="Pfam" id="PF00441">
    <property type="entry name" value="Acyl-CoA_dh_1"/>
    <property type="match status" value="1"/>
</dbReference>
<comment type="cofactor">
    <cofactor evidence="1 5">
        <name>FAD</name>
        <dbReference type="ChEBI" id="CHEBI:57692"/>
    </cofactor>
</comment>
<feature type="domain" description="Acyl-CoA oxidase/dehydrogenase middle" evidence="7">
    <location>
        <begin position="187"/>
        <end position="284"/>
    </location>
</feature>
<dbReference type="InterPro" id="IPR009075">
    <property type="entry name" value="AcylCo_DH/oxidase_C"/>
</dbReference>
<keyword evidence="5" id="KW-0560">Oxidoreductase</keyword>
<comment type="similarity">
    <text evidence="2 5">Belongs to the acyl-CoA dehydrogenase family.</text>
</comment>
<evidence type="ECO:0000256" key="2">
    <source>
        <dbReference type="ARBA" id="ARBA00009347"/>
    </source>
</evidence>
<feature type="domain" description="Acyl-CoA dehydrogenase/oxidase C-terminal" evidence="6">
    <location>
        <begin position="296"/>
        <end position="451"/>
    </location>
</feature>